<dbReference type="PANTHER" id="PTHR48104:SF30">
    <property type="entry name" value="METACASPASE-1"/>
    <property type="match status" value="1"/>
</dbReference>
<protein>
    <submittedName>
        <fullName evidence="4">Uncharacterized protein</fullName>
    </submittedName>
</protein>
<dbReference type="InterPro" id="IPR050452">
    <property type="entry name" value="Metacaspase"/>
</dbReference>
<dbReference type="Proteomes" id="UP000030428">
    <property type="component" value="Unassembled WGS sequence"/>
</dbReference>
<keyword evidence="1" id="KW-0732">Signal</keyword>
<evidence type="ECO:0000259" key="2">
    <source>
        <dbReference type="Pfam" id="PF00656"/>
    </source>
</evidence>
<feature type="domain" description="Peptidase C14 caspase" evidence="2">
    <location>
        <begin position="215"/>
        <end position="468"/>
    </location>
</feature>
<evidence type="ECO:0000256" key="1">
    <source>
        <dbReference type="SAM" id="SignalP"/>
    </source>
</evidence>
<dbReference type="InterPro" id="IPR011990">
    <property type="entry name" value="TPR-like_helical_dom_sf"/>
</dbReference>
<evidence type="ECO:0000313" key="4">
    <source>
        <dbReference type="EMBL" id="KHD08882.1"/>
    </source>
</evidence>
<dbReference type="GO" id="GO:0004197">
    <property type="term" value="F:cysteine-type endopeptidase activity"/>
    <property type="evidence" value="ECO:0007669"/>
    <property type="project" value="InterPro"/>
</dbReference>
<reference evidence="4 5" key="1">
    <citation type="journal article" date="2016" name="Front. Microbiol.">
        <title>Single-Cell (Meta-)Genomics of a Dimorphic Candidatus Thiomargarita nelsonii Reveals Genomic Plasticity.</title>
        <authorList>
            <person name="Flood B.E."/>
            <person name="Fliss P."/>
            <person name="Jones D.S."/>
            <person name="Dick G.J."/>
            <person name="Jain S."/>
            <person name="Kaster A.K."/>
            <person name="Winkel M."/>
            <person name="Mussmann M."/>
            <person name="Bailey J."/>
        </authorList>
    </citation>
    <scope>NUCLEOTIDE SEQUENCE [LARGE SCALE GENOMIC DNA]</scope>
    <source>
        <strain evidence="4">Hydrate Ridge</strain>
    </source>
</reference>
<dbReference type="PANTHER" id="PTHR48104">
    <property type="entry name" value="METACASPASE-4"/>
    <property type="match status" value="1"/>
</dbReference>
<sequence>MHRYLISFFSLFFLISAHAGQWQPSNSKVAKQLRVCQKHFEANRLTTGKGGTAFSCYKKVLKKDPTNADALKGLAKIEARYKFWKNKALNKRQRKKAKRYQARLDKVAAFKARLRTPAPASDVSPILLTCKAHLKAYRLTTGRSGNALACYGSVLKKDPTNSQALDGLEKIEARYESLINKALDRGRPNKVKRYQASLDKVAAFKATLQTKTVGKHALLIGIENYRYPVAPLKGTINDIKLVQGVLRKRFGFSEKDFIILLDNKATHTGIENAFKRLIKRVKPGDFVYIHYSGHGSQTTDLNGDEPSGKDQTWVSYGTRRNRQTHKDNYDVLDDEINTWLAAIYAKTDQVIFVSDSCHSATVARGEAPISRGLKRDDRYHPLGKMTYTQLDKHHGIHIGAAQNDELAAEGIGKDGKHYGLFTWYWTKALRQAQVGETWYDIFKRAYTPVVGKRGQAQTPQIEGEHNREVFGGNFTSQAQTISVTQVNGKTVKIQAGHVAGVTVGSIYRLYHPQHPNPLQSFQITQVKAFESIGKTTQRGLFKRGDLVVEESHAYHFDPIKVYLSADYAKDKALLRTIRAAFQDRRLSGYVLTNNPYNTDLRLHLLRPKRKNGQLIVEPNENLPKSFYNQPPELWVLTADQRLLNNKLQIKFKNTKKGVKLLQDNLKKFARIREFKALQNSRGNILPVTVQTYILRPVKSCPRWENCVSLSSFKLGLHRKMGPYDLQAKRELRKGDILTFTLHNDSEQDYYCYLINITSNGAINAIFPHPSEGMEYALIKADEKRNLTEEALLMMENIGEETIKIILSSQPIDVSLFEQEEFRERGDLNPLERLLVNAVHSERGLTRISPYEWVAGQVTFKIK</sequence>
<dbReference type="Pfam" id="PF14326">
    <property type="entry name" value="DUF4384"/>
    <property type="match status" value="1"/>
</dbReference>
<dbReference type="GO" id="GO:0006508">
    <property type="term" value="P:proteolysis"/>
    <property type="evidence" value="ECO:0007669"/>
    <property type="project" value="InterPro"/>
</dbReference>
<dbReference type="InterPro" id="IPR025493">
    <property type="entry name" value="DUF4384"/>
</dbReference>
<proteinExistence type="predicted"/>
<evidence type="ECO:0000259" key="3">
    <source>
        <dbReference type="Pfam" id="PF14326"/>
    </source>
</evidence>
<dbReference type="GO" id="GO:0005737">
    <property type="term" value="C:cytoplasm"/>
    <property type="evidence" value="ECO:0007669"/>
    <property type="project" value="TreeGrafter"/>
</dbReference>
<dbReference type="Gene3D" id="1.25.40.10">
    <property type="entry name" value="Tetratricopeptide repeat domain"/>
    <property type="match status" value="1"/>
</dbReference>
<feature type="signal peptide" evidence="1">
    <location>
        <begin position="1"/>
        <end position="19"/>
    </location>
</feature>
<dbReference type="InterPro" id="IPR011600">
    <property type="entry name" value="Pept_C14_caspase"/>
</dbReference>
<gene>
    <name evidence="4" type="ORF">PN36_03360</name>
</gene>
<accession>A0A0A6PF14</accession>
<dbReference type="SUPFAM" id="SSF48452">
    <property type="entry name" value="TPR-like"/>
    <property type="match status" value="1"/>
</dbReference>
<dbReference type="InterPro" id="IPR029030">
    <property type="entry name" value="Caspase-like_dom_sf"/>
</dbReference>
<name>A0A0A6PF14_9GAMM</name>
<feature type="domain" description="DUF4384" evidence="3">
    <location>
        <begin position="731"/>
        <end position="810"/>
    </location>
</feature>
<keyword evidence="5" id="KW-1185">Reference proteome</keyword>
<feature type="chain" id="PRO_5002031872" evidence="1">
    <location>
        <begin position="20"/>
        <end position="862"/>
    </location>
</feature>
<dbReference type="EMBL" id="JSZA02000009">
    <property type="protein sequence ID" value="KHD08882.1"/>
    <property type="molecule type" value="Genomic_DNA"/>
</dbReference>
<dbReference type="AlphaFoldDB" id="A0A0A6PF14"/>
<dbReference type="SUPFAM" id="SSF52129">
    <property type="entry name" value="Caspase-like"/>
    <property type="match status" value="1"/>
</dbReference>
<evidence type="ECO:0000313" key="5">
    <source>
        <dbReference type="Proteomes" id="UP000030428"/>
    </source>
</evidence>
<organism evidence="4 5">
    <name type="scientific">Candidatus Thiomargarita nelsonii</name>
    <dbReference type="NCBI Taxonomy" id="1003181"/>
    <lineage>
        <taxon>Bacteria</taxon>
        <taxon>Pseudomonadati</taxon>
        <taxon>Pseudomonadota</taxon>
        <taxon>Gammaproteobacteria</taxon>
        <taxon>Thiotrichales</taxon>
        <taxon>Thiotrichaceae</taxon>
        <taxon>Thiomargarita</taxon>
    </lineage>
</organism>
<dbReference type="Pfam" id="PF00656">
    <property type="entry name" value="Peptidase_C14"/>
    <property type="match status" value="1"/>
</dbReference>
<dbReference type="Gene3D" id="3.40.50.1460">
    <property type="match status" value="1"/>
</dbReference>
<comment type="caution">
    <text evidence="4">The sequence shown here is derived from an EMBL/GenBank/DDBJ whole genome shotgun (WGS) entry which is preliminary data.</text>
</comment>